<dbReference type="CDD" id="cd06583">
    <property type="entry name" value="PGRP"/>
    <property type="match status" value="1"/>
</dbReference>
<dbReference type="Pfam" id="PF08239">
    <property type="entry name" value="SH3_3"/>
    <property type="match status" value="1"/>
</dbReference>
<evidence type="ECO:0000259" key="2">
    <source>
        <dbReference type="Pfam" id="PF08239"/>
    </source>
</evidence>
<name>A0ABT7FA04_9RHOB</name>
<dbReference type="Gene3D" id="2.30.30.40">
    <property type="entry name" value="SH3 Domains"/>
    <property type="match status" value="1"/>
</dbReference>
<dbReference type="InterPro" id="IPR003646">
    <property type="entry name" value="SH3-like_bac-type"/>
</dbReference>
<protein>
    <submittedName>
        <fullName evidence="3">N-acetylmuramoyl-L-alanine amidase</fullName>
        <ecNumber evidence="3">3.5.1.28</ecNumber>
    </submittedName>
</protein>
<evidence type="ECO:0000313" key="4">
    <source>
        <dbReference type="Proteomes" id="UP001227126"/>
    </source>
</evidence>
<organism evidence="3 4">
    <name type="scientific">Sedimentitalea xiamensis</name>
    <dbReference type="NCBI Taxonomy" id="3050037"/>
    <lineage>
        <taxon>Bacteria</taxon>
        <taxon>Pseudomonadati</taxon>
        <taxon>Pseudomonadota</taxon>
        <taxon>Alphaproteobacteria</taxon>
        <taxon>Rhodobacterales</taxon>
        <taxon>Paracoccaceae</taxon>
        <taxon>Sedimentitalea</taxon>
    </lineage>
</organism>
<dbReference type="Pfam" id="PF01510">
    <property type="entry name" value="Amidase_2"/>
    <property type="match status" value="1"/>
</dbReference>
<proteinExistence type="predicted"/>
<gene>
    <name evidence="3" type="ORF">QO034_02330</name>
</gene>
<evidence type="ECO:0000259" key="1">
    <source>
        <dbReference type="Pfam" id="PF01510"/>
    </source>
</evidence>
<dbReference type="EMBL" id="JASNJE010000002">
    <property type="protein sequence ID" value="MDK3071937.1"/>
    <property type="molecule type" value="Genomic_DNA"/>
</dbReference>
<dbReference type="InterPro" id="IPR036505">
    <property type="entry name" value="Amidase/PGRP_sf"/>
</dbReference>
<evidence type="ECO:0000313" key="3">
    <source>
        <dbReference type="EMBL" id="MDK3071937.1"/>
    </source>
</evidence>
<dbReference type="GO" id="GO:0008745">
    <property type="term" value="F:N-acetylmuramoyl-L-alanine amidase activity"/>
    <property type="evidence" value="ECO:0007669"/>
    <property type="project" value="UniProtKB-EC"/>
</dbReference>
<feature type="domain" description="SH3b" evidence="2">
    <location>
        <begin position="203"/>
        <end position="253"/>
    </location>
</feature>
<dbReference type="Proteomes" id="UP001227126">
    <property type="component" value="Unassembled WGS sequence"/>
</dbReference>
<dbReference type="RefSeq" id="WP_284483891.1">
    <property type="nucleotide sequence ID" value="NZ_JASNJE010000002.1"/>
</dbReference>
<feature type="domain" description="N-acetylmuramoyl-L-alanine amidase" evidence="1">
    <location>
        <begin position="14"/>
        <end position="142"/>
    </location>
</feature>
<dbReference type="SUPFAM" id="SSF55846">
    <property type="entry name" value="N-acetylmuramoyl-L-alanine amidase-like"/>
    <property type="match status" value="1"/>
</dbReference>
<keyword evidence="3" id="KW-0378">Hydrolase</keyword>
<reference evidence="3 4" key="1">
    <citation type="submission" date="2023-05" db="EMBL/GenBank/DDBJ databases">
        <title>Sedimentitalea sp. nov. JM2-8.</title>
        <authorList>
            <person name="Huang J."/>
        </authorList>
    </citation>
    <scope>NUCLEOTIDE SEQUENCE [LARGE SCALE GENOMIC DNA]</scope>
    <source>
        <strain evidence="3 4">JM2-8</strain>
    </source>
</reference>
<accession>A0ABT7FA04</accession>
<dbReference type="InterPro" id="IPR002502">
    <property type="entry name" value="Amidase_domain"/>
</dbReference>
<sequence length="255" mass="28352">MADVVPKSWKPKADMQRIHVHWTAGGHKANSTDKAAYHILIEGDGDLVRGDKSIAANAKGSGMKQASHTLNANTGAIGVSMCCMAGARESPFDPGKFPMTEKQWNKMIEVVADLAETYGIMVTPVTILTHAEVWPNLHIKQKNKWDIVRRAFDSSTVGHKEVGDVMRAEIAAVMDRDLPEIPVDEIPQEMKPPKYRVSGVWPSTLNFRDAPNGKRVGSLPERTVVERLGVVDAWWRVRTRQGFIGWVFSDFLKPV</sequence>
<dbReference type="Gene3D" id="3.40.80.10">
    <property type="entry name" value="Peptidoglycan recognition protein-like"/>
    <property type="match status" value="1"/>
</dbReference>
<dbReference type="EC" id="3.5.1.28" evidence="3"/>
<keyword evidence="4" id="KW-1185">Reference proteome</keyword>
<comment type="caution">
    <text evidence="3">The sequence shown here is derived from an EMBL/GenBank/DDBJ whole genome shotgun (WGS) entry which is preliminary data.</text>
</comment>